<evidence type="ECO:0000313" key="3">
    <source>
        <dbReference type="Proteomes" id="UP000187209"/>
    </source>
</evidence>
<dbReference type="AlphaFoldDB" id="A0A1R2BBK9"/>
<dbReference type="SMART" id="SM00952">
    <property type="entry name" value="RAP"/>
    <property type="match status" value="1"/>
</dbReference>
<comment type="caution">
    <text evidence="2">The sequence shown here is derived from an EMBL/GenBank/DDBJ whole genome shotgun (WGS) entry which is preliminary data.</text>
</comment>
<name>A0A1R2BBK9_9CILI</name>
<dbReference type="Proteomes" id="UP000187209">
    <property type="component" value="Unassembled WGS sequence"/>
</dbReference>
<dbReference type="Pfam" id="PF08373">
    <property type="entry name" value="RAP"/>
    <property type="match status" value="1"/>
</dbReference>
<protein>
    <recommendedName>
        <fullName evidence="1">RAP domain-containing protein</fullName>
    </recommendedName>
</protein>
<accession>A0A1R2BBK9</accession>
<evidence type="ECO:0000313" key="2">
    <source>
        <dbReference type="EMBL" id="OMJ74193.1"/>
    </source>
</evidence>
<dbReference type="EMBL" id="MPUH01000768">
    <property type="protein sequence ID" value="OMJ74193.1"/>
    <property type="molecule type" value="Genomic_DNA"/>
</dbReference>
<proteinExistence type="predicted"/>
<organism evidence="2 3">
    <name type="scientific">Stentor coeruleus</name>
    <dbReference type="NCBI Taxonomy" id="5963"/>
    <lineage>
        <taxon>Eukaryota</taxon>
        <taxon>Sar</taxon>
        <taxon>Alveolata</taxon>
        <taxon>Ciliophora</taxon>
        <taxon>Postciliodesmatophora</taxon>
        <taxon>Heterotrichea</taxon>
        <taxon>Heterotrichida</taxon>
        <taxon>Stentoridae</taxon>
        <taxon>Stentor</taxon>
    </lineage>
</organism>
<reference evidence="2 3" key="1">
    <citation type="submission" date="2016-11" db="EMBL/GenBank/DDBJ databases">
        <title>The macronuclear genome of Stentor coeruleus: a giant cell with tiny introns.</title>
        <authorList>
            <person name="Slabodnick M."/>
            <person name="Ruby J.G."/>
            <person name="Reiff S.B."/>
            <person name="Swart E.C."/>
            <person name="Gosai S."/>
            <person name="Prabakaran S."/>
            <person name="Witkowska E."/>
            <person name="Larue G.E."/>
            <person name="Fisher S."/>
            <person name="Freeman R.M."/>
            <person name="Gunawardena J."/>
            <person name="Chu W."/>
            <person name="Stover N.A."/>
            <person name="Gregory B.D."/>
            <person name="Nowacki M."/>
            <person name="Derisi J."/>
            <person name="Roy S.W."/>
            <person name="Marshall W.F."/>
            <person name="Sood P."/>
        </authorList>
    </citation>
    <scope>NUCLEOTIDE SEQUENCE [LARGE SCALE GENOMIC DNA]</scope>
    <source>
        <strain evidence="2">WM001</strain>
    </source>
</reference>
<keyword evidence="3" id="KW-1185">Reference proteome</keyword>
<gene>
    <name evidence="2" type="ORF">SteCoe_26948</name>
</gene>
<sequence length="571" mass="67008">MALFRFMYRTISSVPIRTYKDSQFYDNLIYVKTIKLDPAASKLIGPFESIFKVSSYSEFSKMSPPVFNNEDLKDIELLSEDAFWKYIKMLTLYSKHKFTLPQDFLDLIVKRLEMIPLNIKENEIFNDINCIYEVNPNLHIKEMIYNKISKLSKENLRNWSLLSIANLFKIIVKIYKPGDKLATLNGKDFFTLMQLILPEMLTSNNFSSMDHIVDIITIYLQLGKGSSNFFVAFEKLLLSHLKNINEATFLNIITAYKRRICADHDYAVNKLLIPFTEKTATFISFIRFRHTSRILYALCTIFNRYGSCYSESIEISLKRSMKETYLRMTQSEAATYLLTILSYSSNVRFLDEHFAMLIYNHYRYIYNEIKDEHKVNFAYYFCRFNKIPDHYWEHLADVMRRADSLSLIHQGMLQSTLIKLKNSNPFAQALLYKNLPVGFANEMEVLLQNGRVAFAMKSKKSLEHTLTEEVLEELGVKFTSEYFQIYCIDIAIPEWKIGFEVCGPSHFIWPSGAINGKTLYKQEMLSLLKWKIHIIRFSPSVDLAKRKKEIKKEIYEILTQAKLIVKQSIEF</sequence>
<dbReference type="InterPro" id="IPR013584">
    <property type="entry name" value="RAP"/>
</dbReference>
<feature type="domain" description="RAP" evidence="1">
    <location>
        <begin position="499"/>
        <end position="557"/>
    </location>
</feature>
<evidence type="ECO:0000259" key="1">
    <source>
        <dbReference type="SMART" id="SM00952"/>
    </source>
</evidence>